<sequence length="64" mass="7077">MAALTSRLGSVSVEVKIEEVEVEVGTGEEEKKKGKKGRREEEWAIGKEEWGVSSSSSKGKQRRV</sequence>
<dbReference type="Proteomes" id="UP000285146">
    <property type="component" value="Unassembled WGS sequence"/>
</dbReference>
<comment type="caution">
    <text evidence="2">The sequence shown here is derived from an EMBL/GenBank/DDBJ whole genome shotgun (WGS) entry which is preliminary data.</text>
</comment>
<gene>
    <name evidence="2" type="ORF">VPNG_06158</name>
</gene>
<feature type="compositionally biased region" description="Basic and acidic residues" evidence="1">
    <location>
        <begin position="28"/>
        <end position="50"/>
    </location>
</feature>
<dbReference type="AlphaFoldDB" id="A0A423WYL6"/>
<protein>
    <submittedName>
        <fullName evidence="2">Uncharacterized protein</fullName>
    </submittedName>
</protein>
<dbReference type="InParanoid" id="A0A423WYL6"/>
<evidence type="ECO:0000256" key="1">
    <source>
        <dbReference type="SAM" id="MobiDB-lite"/>
    </source>
</evidence>
<reference evidence="2 3" key="1">
    <citation type="submission" date="2015-09" db="EMBL/GenBank/DDBJ databases">
        <title>Host preference determinants of Valsa canker pathogens revealed by comparative genomics.</title>
        <authorList>
            <person name="Yin Z."/>
            <person name="Huang L."/>
        </authorList>
    </citation>
    <scope>NUCLEOTIDE SEQUENCE [LARGE SCALE GENOMIC DNA]</scope>
    <source>
        <strain evidence="2 3">SXYLt</strain>
    </source>
</reference>
<proteinExistence type="predicted"/>
<organism evidence="2 3">
    <name type="scientific">Cytospora leucostoma</name>
    <dbReference type="NCBI Taxonomy" id="1230097"/>
    <lineage>
        <taxon>Eukaryota</taxon>
        <taxon>Fungi</taxon>
        <taxon>Dikarya</taxon>
        <taxon>Ascomycota</taxon>
        <taxon>Pezizomycotina</taxon>
        <taxon>Sordariomycetes</taxon>
        <taxon>Sordariomycetidae</taxon>
        <taxon>Diaporthales</taxon>
        <taxon>Cytosporaceae</taxon>
        <taxon>Cytospora</taxon>
    </lineage>
</organism>
<evidence type="ECO:0000313" key="3">
    <source>
        <dbReference type="Proteomes" id="UP000285146"/>
    </source>
</evidence>
<dbReference type="EMBL" id="LKEB01000034">
    <property type="protein sequence ID" value="ROW08601.1"/>
    <property type="molecule type" value="Genomic_DNA"/>
</dbReference>
<name>A0A423WYL6_9PEZI</name>
<accession>A0A423WYL6</accession>
<keyword evidence="3" id="KW-1185">Reference proteome</keyword>
<evidence type="ECO:0000313" key="2">
    <source>
        <dbReference type="EMBL" id="ROW08601.1"/>
    </source>
</evidence>
<feature type="region of interest" description="Disordered" evidence="1">
    <location>
        <begin position="24"/>
        <end position="64"/>
    </location>
</feature>